<proteinExistence type="predicted"/>
<comment type="caution">
    <text evidence="2">The sequence shown here is derived from an EMBL/GenBank/DDBJ whole genome shotgun (WGS) entry which is preliminary data.</text>
</comment>
<evidence type="ECO:0000313" key="2">
    <source>
        <dbReference type="EMBL" id="TKV61876.1"/>
    </source>
</evidence>
<keyword evidence="1" id="KW-1133">Transmembrane helix</keyword>
<dbReference type="RefSeq" id="WP_137449181.1">
    <property type="nucleotide sequence ID" value="NZ_SZZH01000001.1"/>
</dbReference>
<organism evidence="2 3">
    <name type="scientific">Nakamurella flava</name>
    <dbReference type="NCBI Taxonomy" id="2576308"/>
    <lineage>
        <taxon>Bacteria</taxon>
        <taxon>Bacillati</taxon>
        <taxon>Actinomycetota</taxon>
        <taxon>Actinomycetes</taxon>
        <taxon>Nakamurellales</taxon>
        <taxon>Nakamurellaceae</taxon>
        <taxon>Nakamurella</taxon>
    </lineage>
</organism>
<protein>
    <submittedName>
        <fullName evidence="2">Uncharacterized protein</fullName>
    </submittedName>
</protein>
<reference evidence="2 3" key="1">
    <citation type="submission" date="2019-05" db="EMBL/GenBank/DDBJ databases">
        <title>Nakamurella sp. N5BH11, whole genome shotgun sequence.</title>
        <authorList>
            <person name="Tuo L."/>
        </authorList>
    </citation>
    <scope>NUCLEOTIDE SEQUENCE [LARGE SCALE GENOMIC DNA]</scope>
    <source>
        <strain evidence="2 3">N5BH11</strain>
    </source>
</reference>
<dbReference type="EMBL" id="SZZH01000001">
    <property type="protein sequence ID" value="TKV61876.1"/>
    <property type="molecule type" value="Genomic_DNA"/>
</dbReference>
<feature type="transmembrane region" description="Helical" evidence="1">
    <location>
        <begin position="36"/>
        <end position="54"/>
    </location>
</feature>
<evidence type="ECO:0000313" key="3">
    <source>
        <dbReference type="Proteomes" id="UP000306985"/>
    </source>
</evidence>
<name>A0A4U6QP78_9ACTN</name>
<keyword evidence="3" id="KW-1185">Reference proteome</keyword>
<sequence>MTGARWVSQRAAGVYRRVSAARPLVAHGSWLDLRTWLLLSLAVICGSRGIVYAFDDEPLPYGLRNIAALLPPWVYAVLWAGTCGVLAVAAARQWPMKPWHGIAVGMPVLWGMFYAAGAAVRPSDRFVSTFGNAWLWWAVGLGVAVTLMIPPGVVSMPWRRPEPTE</sequence>
<dbReference type="Proteomes" id="UP000306985">
    <property type="component" value="Unassembled WGS sequence"/>
</dbReference>
<dbReference type="AlphaFoldDB" id="A0A4U6QP78"/>
<feature type="transmembrane region" description="Helical" evidence="1">
    <location>
        <begin position="102"/>
        <end position="122"/>
    </location>
</feature>
<keyword evidence="1" id="KW-0812">Transmembrane</keyword>
<evidence type="ECO:0000256" key="1">
    <source>
        <dbReference type="SAM" id="Phobius"/>
    </source>
</evidence>
<feature type="transmembrane region" description="Helical" evidence="1">
    <location>
        <begin position="66"/>
        <end position="90"/>
    </location>
</feature>
<gene>
    <name evidence="2" type="ORF">FDO65_10150</name>
</gene>
<accession>A0A4U6QP78</accession>
<feature type="transmembrane region" description="Helical" evidence="1">
    <location>
        <begin position="134"/>
        <end position="154"/>
    </location>
</feature>
<keyword evidence="1" id="KW-0472">Membrane</keyword>